<accession>A0A4R6QS22</accession>
<evidence type="ECO:0000259" key="3">
    <source>
        <dbReference type="Pfam" id="PF00326"/>
    </source>
</evidence>
<keyword evidence="5" id="KW-1185">Reference proteome</keyword>
<feature type="domain" description="Peptidase S9 prolyl oligopeptidase catalytic" evidence="3">
    <location>
        <begin position="419"/>
        <end position="628"/>
    </location>
</feature>
<comment type="caution">
    <text evidence="4">The sequence shown here is derived from an EMBL/GenBank/DDBJ whole genome shotgun (WGS) entry which is preliminary data.</text>
</comment>
<dbReference type="Pfam" id="PF00326">
    <property type="entry name" value="Peptidase_S9"/>
    <property type="match status" value="1"/>
</dbReference>
<dbReference type="OrthoDB" id="4269629at2"/>
<sequence length="638" mass="70758">MLRKTRGAFAALVSILMCAVGAARAADEPLSLSMAVMPPRVLQAAISPDGRYVAAIATEGVGGLTLIDTESLKRRRVDSGRWANYGSSRYYKEPRQVRWINSELMAIDYGLEAEARDLDGKLVRRLGAAVIGKALANEPESPLVLVFEDEDHEEVARVDARTGRRQRLSVPMSGKPTRWAFDEQGELRAVTMSSAGFWADTAQLSHWYRSPLTERWEKLLDFKVTDDTWRPLAAETADNRLIVLSRQGRETYAVFAYDPVQGKLGEMLAGHPTEDLYVLDELQSGQYESVVTHGMKPQRHWFNGRWAGLQKAVDEAMPGHVNQLSGDPQGRVLVFSYADVDPGRWFLLDSRTMGMRLLLEAAPQIQPAQMRPMEVIRYAAPDGLSIPAYLTRPAGAAGPRPMVVVVHGGPAARDHWGWNAEVQLLATRGYVVFQPQFRGSAGFGKSFEQAGNGQWGLAMQDDISAGVEHLISQGIADPRRICIYGASYGGYAALWGLIKTPQLYRCAVTLSGVSDIGERLTDWSDTNADKASRELMRFHLGVQDPARLDQVSPLKHAQRIQAPLLIAHGDRDRRVPVGHSQRMMKALDLHKKPYEWLELENEGHSIRLLRNLYKFDAALIRFLDTHIGTPPAAASAPP</sequence>
<dbReference type="InterPro" id="IPR001375">
    <property type="entry name" value="Peptidase_S9_cat"/>
</dbReference>
<keyword evidence="4" id="KW-0031">Aminopeptidase</keyword>
<dbReference type="AlphaFoldDB" id="A0A4R6QS22"/>
<dbReference type="GO" id="GO:0006508">
    <property type="term" value="P:proteolysis"/>
    <property type="evidence" value="ECO:0007669"/>
    <property type="project" value="InterPro"/>
</dbReference>
<dbReference type="EMBL" id="SNXS01000002">
    <property type="protein sequence ID" value="TDP72591.1"/>
    <property type="molecule type" value="Genomic_DNA"/>
</dbReference>
<dbReference type="SUPFAM" id="SSF53474">
    <property type="entry name" value="alpha/beta-Hydrolases"/>
    <property type="match status" value="1"/>
</dbReference>
<feature type="signal peptide" evidence="2">
    <location>
        <begin position="1"/>
        <end position="25"/>
    </location>
</feature>
<evidence type="ECO:0000313" key="4">
    <source>
        <dbReference type="EMBL" id="TDP72591.1"/>
    </source>
</evidence>
<dbReference type="PANTHER" id="PTHR42776:SF27">
    <property type="entry name" value="DIPEPTIDYL PEPTIDASE FAMILY MEMBER 6"/>
    <property type="match status" value="1"/>
</dbReference>
<keyword evidence="1" id="KW-0378">Hydrolase</keyword>
<dbReference type="GO" id="GO:0004252">
    <property type="term" value="F:serine-type endopeptidase activity"/>
    <property type="evidence" value="ECO:0007669"/>
    <property type="project" value="TreeGrafter"/>
</dbReference>
<keyword evidence="2" id="KW-0732">Signal</keyword>
<reference evidence="4 5" key="1">
    <citation type="submission" date="2019-03" db="EMBL/GenBank/DDBJ databases">
        <title>Genomic Encyclopedia of Type Strains, Phase IV (KMG-IV): sequencing the most valuable type-strain genomes for metagenomic binning, comparative biology and taxonomic classification.</title>
        <authorList>
            <person name="Goeker M."/>
        </authorList>
    </citation>
    <scope>NUCLEOTIDE SEQUENCE [LARGE SCALE GENOMIC DNA]</scope>
    <source>
        <strain evidence="4 5">DSM 16998</strain>
    </source>
</reference>
<feature type="chain" id="PRO_5020280470" evidence="2">
    <location>
        <begin position="26"/>
        <end position="638"/>
    </location>
</feature>
<dbReference type="SUPFAM" id="SSF82171">
    <property type="entry name" value="DPP6 N-terminal domain-like"/>
    <property type="match status" value="1"/>
</dbReference>
<dbReference type="Proteomes" id="UP000295361">
    <property type="component" value="Unassembled WGS sequence"/>
</dbReference>
<proteinExistence type="predicted"/>
<dbReference type="PANTHER" id="PTHR42776">
    <property type="entry name" value="SERINE PEPTIDASE S9 FAMILY MEMBER"/>
    <property type="match status" value="1"/>
</dbReference>
<protein>
    <submittedName>
        <fullName evidence="4">Dipeptidyl aminopeptidase/acylaminoacyl peptidase</fullName>
    </submittedName>
</protein>
<evidence type="ECO:0000256" key="1">
    <source>
        <dbReference type="ARBA" id="ARBA00022801"/>
    </source>
</evidence>
<dbReference type="GO" id="GO:0004177">
    <property type="term" value="F:aminopeptidase activity"/>
    <property type="evidence" value="ECO:0007669"/>
    <property type="project" value="UniProtKB-KW"/>
</dbReference>
<evidence type="ECO:0000256" key="2">
    <source>
        <dbReference type="SAM" id="SignalP"/>
    </source>
</evidence>
<organism evidence="4 5">
    <name type="scientific">Roseateles toxinivorans</name>
    <dbReference type="NCBI Taxonomy" id="270368"/>
    <lineage>
        <taxon>Bacteria</taxon>
        <taxon>Pseudomonadati</taxon>
        <taxon>Pseudomonadota</taxon>
        <taxon>Betaproteobacteria</taxon>
        <taxon>Burkholderiales</taxon>
        <taxon>Sphaerotilaceae</taxon>
        <taxon>Roseateles</taxon>
    </lineage>
</organism>
<name>A0A4R6QS22_9BURK</name>
<evidence type="ECO:0000313" key="5">
    <source>
        <dbReference type="Proteomes" id="UP000295361"/>
    </source>
</evidence>
<dbReference type="InterPro" id="IPR029058">
    <property type="entry name" value="AB_hydrolase_fold"/>
</dbReference>
<dbReference type="Gene3D" id="3.40.50.1820">
    <property type="entry name" value="alpha/beta hydrolase"/>
    <property type="match status" value="1"/>
</dbReference>
<keyword evidence="4" id="KW-0645">Protease</keyword>
<gene>
    <name evidence="4" type="ORF">DES47_102336</name>
</gene>
<dbReference type="InParanoid" id="A0A4R6QS22"/>